<evidence type="ECO:0000256" key="2">
    <source>
        <dbReference type="SAM" id="SignalP"/>
    </source>
</evidence>
<sequence>MKNLRLLLILLLAFTLFSTVDTKAQGKSKKKHKSEKKAGGPPPWAPAHGYRAKTRYVYFKDYPVYYDNDRGVYISMSGKNWSISAKLPDILKGVDLLAAPKIDLDFSGDEPQKSYDKHREEYPGKKKD</sequence>
<feature type="compositionally biased region" description="Basic residues" evidence="1">
    <location>
        <begin position="26"/>
        <end position="35"/>
    </location>
</feature>
<evidence type="ECO:0000256" key="1">
    <source>
        <dbReference type="SAM" id="MobiDB-lite"/>
    </source>
</evidence>
<protein>
    <submittedName>
        <fullName evidence="3">Uncharacterized protein</fullName>
    </submittedName>
</protein>
<dbReference type="OrthoDB" id="1367720at2"/>
<feature type="chain" id="PRO_5012211223" evidence="2">
    <location>
        <begin position="25"/>
        <end position="128"/>
    </location>
</feature>
<organism evidence="3 4">
    <name type="scientific">Ohtaekwangia koreensis</name>
    <dbReference type="NCBI Taxonomy" id="688867"/>
    <lineage>
        <taxon>Bacteria</taxon>
        <taxon>Pseudomonadati</taxon>
        <taxon>Bacteroidota</taxon>
        <taxon>Cytophagia</taxon>
        <taxon>Cytophagales</taxon>
        <taxon>Fulvivirgaceae</taxon>
        <taxon>Ohtaekwangia</taxon>
    </lineage>
</organism>
<evidence type="ECO:0000313" key="3">
    <source>
        <dbReference type="EMBL" id="SKC73521.1"/>
    </source>
</evidence>
<dbReference type="Proteomes" id="UP000190961">
    <property type="component" value="Unassembled WGS sequence"/>
</dbReference>
<dbReference type="EMBL" id="FUZU01000002">
    <property type="protein sequence ID" value="SKC73521.1"/>
    <property type="molecule type" value="Genomic_DNA"/>
</dbReference>
<keyword evidence="2" id="KW-0732">Signal</keyword>
<feature type="compositionally biased region" description="Basic and acidic residues" evidence="1">
    <location>
        <begin position="110"/>
        <end position="128"/>
    </location>
</feature>
<gene>
    <name evidence="3" type="ORF">SAMN05660236_2938</name>
</gene>
<reference evidence="3 4" key="1">
    <citation type="submission" date="2017-02" db="EMBL/GenBank/DDBJ databases">
        <authorList>
            <person name="Peterson S.W."/>
        </authorList>
    </citation>
    <scope>NUCLEOTIDE SEQUENCE [LARGE SCALE GENOMIC DNA]</scope>
    <source>
        <strain evidence="3 4">DSM 25262</strain>
    </source>
</reference>
<feature type="signal peptide" evidence="2">
    <location>
        <begin position="1"/>
        <end position="24"/>
    </location>
</feature>
<evidence type="ECO:0000313" key="4">
    <source>
        <dbReference type="Proteomes" id="UP000190961"/>
    </source>
</evidence>
<feature type="region of interest" description="Disordered" evidence="1">
    <location>
        <begin position="104"/>
        <end position="128"/>
    </location>
</feature>
<accession>A0A1T5LC18</accession>
<name>A0A1T5LC18_9BACT</name>
<dbReference type="AlphaFoldDB" id="A0A1T5LC18"/>
<proteinExistence type="predicted"/>
<dbReference type="RefSeq" id="WP_079687507.1">
    <property type="nucleotide sequence ID" value="NZ_FUZU01000002.1"/>
</dbReference>
<feature type="region of interest" description="Disordered" evidence="1">
    <location>
        <begin position="25"/>
        <end position="47"/>
    </location>
</feature>
<keyword evidence="4" id="KW-1185">Reference proteome</keyword>